<dbReference type="Gene3D" id="3.30.300.30">
    <property type="match status" value="1"/>
</dbReference>
<evidence type="ECO:0000313" key="2">
    <source>
        <dbReference type="Proteomes" id="UP000800200"/>
    </source>
</evidence>
<feature type="non-terminal residue" evidence="1">
    <location>
        <position position="1"/>
    </location>
</feature>
<evidence type="ECO:0000313" key="1">
    <source>
        <dbReference type="EMBL" id="KAF2186231.1"/>
    </source>
</evidence>
<sequence length="129" mass="14343">FSIAELSSFLDKLFAIKDYIAVGQHGEGDLDEQVLLFVKMKHGRKLNEYLHQDIRSAIKFGLSSRHVPAHIFQVEDLPYTLNGKKIKNLPREVVSGKEGTATEMAANPECLAGYRKFLDLPSGSPASKL</sequence>
<dbReference type="OrthoDB" id="10253869at2759"/>
<dbReference type="InterPro" id="IPR045851">
    <property type="entry name" value="AMP-bd_C_sf"/>
</dbReference>
<reference evidence="1" key="1">
    <citation type="journal article" date="2020" name="Stud. Mycol.">
        <title>101 Dothideomycetes genomes: a test case for predicting lifestyles and emergence of pathogens.</title>
        <authorList>
            <person name="Haridas S."/>
            <person name="Albert R."/>
            <person name="Binder M."/>
            <person name="Bloem J."/>
            <person name="Labutti K."/>
            <person name="Salamov A."/>
            <person name="Andreopoulos B."/>
            <person name="Baker S."/>
            <person name="Barry K."/>
            <person name="Bills G."/>
            <person name="Bluhm B."/>
            <person name="Cannon C."/>
            <person name="Castanera R."/>
            <person name="Culley D."/>
            <person name="Daum C."/>
            <person name="Ezra D."/>
            <person name="Gonzalez J."/>
            <person name="Henrissat B."/>
            <person name="Kuo A."/>
            <person name="Liang C."/>
            <person name="Lipzen A."/>
            <person name="Lutzoni F."/>
            <person name="Magnuson J."/>
            <person name="Mondo S."/>
            <person name="Nolan M."/>
            <person name="Ohm R."/>
            <person name="Pangilinan J."/>
            <person name="Park H.-J."/>
            <person name="Ramirez L."/>
            <person name="Alfaro M."/>
            <person name="Sun H."/>
            <person name="Tritt A."/>
            <person name="Yoshinaga Y."/>
            <person name="Zwiers L.-H."/>
            <person name="Turgeon B."/>
            <person name="Goodwin S."/>
            <person name="Spatafora J."/>
            <person name="Crous P."/>
            <person name="Grigoriev I."/>
        </authorList>
    </citation>
    <scope>NUCLEOTIDE SEQUENCE</scope>
    <source>
        <strain evidence="1">CBS 207.26</strain>
    </source>
</reference>
<proteinExistence type="predicted"/>
<dbReference type="EMBL" id="ML994630">
    <property type="protein sequence ID" value="KAF2186231.1"/>
    <property type="molecule type" value="Genomic_DNA"/>
</dbReference>
<gene>
    <name evidence="1" type="ORF">K469DRAFT_573352</name>
</gene>
<name>A0A6A6E2S5_9PEZI</name>
<keyword evidence="2" id="KW-1185">Reference proteome</keyword>
<dbReference type="AlphaFoldDB" id="A0A6A6E2S5"/>
<accession>A0A6A6E2S5</accession>
<dbReference type="SUPFAM" id="SSF56801">
    <property type="entry name" value="Acetyl-CoA synthetase-like"/>
    <property type="match status" value="1"/>
</dbReference>
<dbReference type="PANTHER" id="PTHR42921:SF1">
    <property type="entry name" value="ACETOACETYL-COA SYNTHETASE"/>
    <property type="match status" value="1"/>
</dbReference>
<dbReference type="Proteomes" id="UP000800200">
    <property type="component" value="Unassembled WGS sequence"/>
</dbReference>
<organism evidence="1 2">
    <name type="scientific">Zopfia rhizophila CBS 207.26</name>
    <dbReference type="NCBI Taxonomy" id="1314779"/>
    <lineage>
        <taxon>Eukaryota</taxon>
        <taxon>Fungi</taxon>
        <taxon>Dikarya</taxon>
        <taxon>Ascomycota</taxon>
        <taxon>Pezizomycotina</taxon>
        <taxon>Dothideomycetes</taxon>
        <taxon>Dothideomycetes incertae sedis</taxon>
        <taxon>Zopfiaceae</taxon>
        <taxon>Zopfia</taxon>
    </lineage>
</organism>
<dbReference type="PANTHER" id="PTHR42921">
    <property type="entry name" value="ACETOACETYL-COA SYNTHETASE"/>
    <property type="match status" value="1"/>
</dbReference>
<protein>
    <recommendedName>
        <fullName evidence="3">Acetyl-CoA synthetase-like protein</fullName>
    </recommendedName>
</protein>
<evidence type="ECO:0008006" key="3">
    <source>
        <dbReference type="Google" id="ProtNLM"/>
    </source>
</evidence>
<dbReference type="GO" id="GO:0030729">
    <property type="term" value="F:acetoacetate-CoA ligase activity"/>
    <property type="evidence" value="ECO:0007669"/>
    <property type="project" value="TreeGrafter"/>
</dbReference>